<organism evidence="3 4">
    <name type="scientific">Protopolystoma xenopodis</name>
    <dbReference type="NCBI Taxonomy" id="117903"/>
    <lineage>
        <taxon>Eukaryota</taxon>
        <taxon>Metazoa</taxon>
        <taxon>Spiralia</taxon>
        <taxon>Lophotrochozoa</taxon>
        <taxon>Platyhelminthes</taxon>
        <taxon>Monogenea</taxon>
        <taxon>Polyopisthocotylea</taxon>
        <taxon>Polystomatidea</taxon>
        <taxon>Polystomatidae</taxon>
        <taxon>Protopolystoma</taxon>
    </lineage>
</organism>
<sequence length="168" mass="18498">MHAFNLRLPFKIFAFLSESGTVKSLSKDAVKHSSTADGKLDPEAETEPGHGSLDSPKPSHRLESMGIGFLGSASSATEASESVSNIRVKRLHVSRLNLFASGRGLSAPTNRPASSRLGEHHWRQASGRVPITATKEILRPTSRYIYIYLLLLLIILFLSPFFFHRVSL</sequence>
<feature type="region of interest" description="Disordered" evidence="1">
    <location>
        <begin position="33"/>
        <end position="58"/>
    </location>
</feature>
<dbReference type="AlphaFoldDB" id="A0A3S5B4L9"/>
<keyword evidence="4" id="KW-1185">Reference proteome</keyword>
<comment type="caution">
    <text evidence="3">The sequence shown here is derived from an EMBL/GenBank/DDBJ whole genome shotgun (WGS) entry which is preliminary data.</text>
</comment>
<evidence type="ECO:0000256" key="2">
    <source>
        <dbReference type="SAM" id="Phobius"/>
    </source>
</evidence>
<reference evidence="3" key="1">
    <citation type="submission" date="2018-11" db="EMBL/GenBank/DDBJ databases">
        <authorList>
            <consortium name="Pathogen Informatics"/>
        </authorList>
    </citation>
    <scope>NUCLEOTIDE SEQUENCE</scope>
</reference>
<keyword evidence="2" id="KW-0472">Membrane</keyword>
<accession>A0A3S5B4L9</accession>
<evidence type="ECO:0000256" key="1">
    <source>
        <dbReference type="SAM" id="MobiDB-lite"/>
    </source>
</evidence>
<evidence type="ECO:0000313" key="4">
    <source>
        <dbReference type="Proteomes" id="UP000784294"/>
    </source>
</evidence>
<gene>
    <name evidence="3" type="ORF">PXEA_LOCUS29663</name>
</gene>
<feature type="transmembrane region" description="Helical" evidence="2">
    <location>
        <begin position="145"/>
        <end position="163"/>
    </location>
</feature>
<keyword evidence="2" id="KW-0812">Transmembrane</keyword>
<name>A0A3S5B4L9_9PLAT</name>
<keyword evidence="2" id="KW-1133">Transmembrane helix</keyword>
<protein>
    <submittedName>
        <fullName evidence="3">Uncharacterized protein</fullName>
    </submittedName>
</protein>
<dbReference type="EMBL" id="CAAALY010251689">
    <property type="protein sequence ID" value="VEL36223.1"/>
    <property type="molecule type" value="Genomic_DNA"/>
</dbReference>
<dbReference type="Proteomes" id="UP000784294">
    <property type="component" value="Unassembled WGS sequence"/>
</dbReference>
<proteinExistence type="predicted"/>
<evidence type="ECO:0000313" key="3">
    <source>
        <dbReference type="EMBL" id="VEL36223.1"/>
    </source>
</evidence>